<protein>
    <submittedName>
        <fullName evidence="1">Uncharacterized protein</fullName>
    </submittedName>
</protein>
<keyword evidence="2" id="KW-1185">Reference proteome</keyword>
<name>A0AAD3S2P6_NEPGR</name>
<comment type="caution">
    <text evidence="1">The sequence shown here is derived from an EMBL/GenBank/DDBJ whole genome shotgun (WGS) entry which is preliminary data.</text>
</comment>
<gene>
    <name evidence="1" type="ORF">Nepgr_005188</name>
</gene>
<organism evidence="1 2">
    <name type="scientific">Nepenthes gracilis</name>
    <name type="common">Slender pitcher plant</name>
    <dbReference type="NCBI Taxonomy" id="150966"/>
    <lineage>
        <taxon>Eukaryota</taxon>
        <taxon>Viridiplantae</taxon>
        <taxon>Streptophyta</taxon>
        <taxon>Embryophyta</taxon>
        <taxon>Tracheophyta</taxon>
        <taxon>Spermatophyta</taxon>
        <taxon>Magnoliopsida</taxon>
        <taxon>eudicotyledons</taxon>
        <taxon>Gunneridae</taxon>
        <taxon>Pentapetalae</taxon>
        <taxon>Caryophyllales</taxon>
        <taxon>Nepenthaceae</taxon>
        <taxon>Nepenthes</taxon>
    </lineage>
</organism>
<evidence type="ECO:0000313" key="2">
    <source>
        <dbReference type="Proteomes" id="UP001279734"/>
    </source>
</evidence>
<dbReference type="AlphaFoldDB" id="A0AAD3S2P6"/>
<proteinExistence type="predicted"/>
<dbReference type="Proteomes" id="UP001279734">
    <property type="component" value="Unassembled WGS sequence"/>
</dbReference>
<reference evidence="1" key="1">
    <citation type="submission" date="2023-05" db="EMBL/GenBank/DDBJ databases">
        <title>Nepenthes gracilis genome sequencing.</title>
        <authorList>
            <person name="Fukushima K."/>
        </authorList>
    </citation>
    <scope>NUCLEOTIDE SEQUENCE</scope>
    <source>
        <strain evidence="1">SING2019-196</strain>
    </source>
</reference>
<evidence type="ECO:0000313" key="1">
    <source>
        <dbReference type="EMBL" id="GMH03349.1"/>
    </source>
</evidence>
<dbReference type="EMBL" id="BSYO01000004">
    <property type="protein sequence ID" value="GMH03349.1"/>
    <property type="molecule type" value="Genomic_DNA"/>
</dbReference>
<sequence>MHDQQFAGAARTQILAGSPQCASERVDDPQLNVAIRMLIADVGQMENLDGSQLVCIGQPGGTSEWPRTLKTTDVVDMSKDSVVVVKDIAEMSKLLGFDDRGQRLWSGHSLGSSYQDTELVEKFEDTAEMAEDVEDYYGGGNVCGQCWKGPRACQSLTAIP</sequence>
<accession>A0AAD3S2P6</accession>